<name>A0A5E4UDK1_9BURK</name>
<sequence length="59" mass="6392">MPSCRPDAMEPMTDAPMCPPALALASPALAAGADRRPTGQLPYRYRLSMALHEWRGHAS</sequence>
<proteinExistence type="predicted"/>
<keyword evidence="2" id="KW-1185">Reference proteome</keyword>
<dbReference type="AlphaFoldDB" id="A0A5E4UDK1"/>
<protein>
    <submittedName>
        <fullName evidence="1">Uncharacterized protein</fullName>
    </submittedName>
</protein>
<gene>
    <name evidence="1" type="ORF">PMO31116_01965</name>
</gene>
<accession>A0A5E4UDK1</accession>
<evidence type="ECO:0000313" key="2">
    <source>
        <dbReference type="Proteomes" id="UP000368474"/>
    </source>
</evidence>
<dbReference type="Proteomes" id="UP000368474">
    <property type="component" value="Unassembled WGS sequence"/>
</dbReference>
<evidence type="ECO:0000313" key="1">
    <source>
        <dbReference type="EMBL" id="VVD98136.1"/>
    </source>
</evidence>
<dbReference type="EMBL" id="CABPSD010000004">
    <property type="protein sequence ID" value="VVD98136.1"/>
    <property type="molecule type" value="Genomic_DNA"/>
</dbReference>
<reference evidence="1 2" key="1">
    <citation type="submission" date="2019-08" db="EMBL/GenBank/DDBJ databases">
        <authorList>
            <person name="Peeters C."/>
        </authorList>
    </citation>
    <scope>NUCLEOTIDE SEQUENCE [LARGE SCALE GENOMIC DNA]</scope>
    <source>
        <strain evidence="1 2">LMG 31116</strain>
    </source>
</reference>
<organism evidence="1 2">
    <name type="scientific">Pandoraea morbifera</name>
    <dbReference type="NCBI Taxonomy" id="2508300"/>
    <lineage>
        <taxon>Bacteria</taxon>
        <taxon>Pseudomonadati</taxon>
        <taxon>Pseudomonadota</taxon>
        <taxon>Betaproteobacteria</taxon>
        <taxon>Burkholderiales</taxon>
        <taxon>Burkholderiaceae</taxon>
        <taxon>Pandoraea</taxon>
    </lineage>
</organism>